<keyword evidence="2" id="KW-1185">Reference proteome</keyword>
<reference evidence="1 2" key="1">
    <citation type="submission" date="2023-05" db="EMBL/GenBank/DDBJ databases">
        <title>YMD87, complete Genome.</title>
        <authorList>
            <person name="Zhang J."/>
            <person name="Xu X."/>
        </authorList>
    </citation>
    <scope>NUCLEOTIDE SEQUENCE [LARGE SCALE GENOMIC DNA]</scope>
    <source>
        <strain evidence="1 2">YMD87</strain>
    </source>
</reference>
<dbReference type="Proteomes" id="UP001241605">
    <property type="component" value="Chromosome"/>
</dbReference>
<evidence type="ECO:0000313" key="1">
    <source>
        <dbReference type="EMBL" id="WGW02499.1"/>
    </source>
</evidence>
<dbReference type="EMBL" id="CP124616">
    <property type="protein sequence ID" value="WGW02499.1"/>
    <property type="molecule type" value="Genomic_DNA"/>
</dbReference>
<name>A0ABY8QDB9_9RHOB</name>
<accession>A0ABY8QDB9</accession>
<dbReference type="RefSeq" id="WP_282299132.1">
    <property type="nucleotide sequence ID" value="NZ_CP124616.1"/>
</dbReference>
<organism evidence="1 2">
    <name type="scientific">Tropicibacter oceani</name>
    <dbReference type="NCBI Taxonomy" id="3058420"/>
    <lineage>
        <taxon>Bacteria</taxon>
        <taxon>Pseudomonadati</taxon>
        <taxon>Pseudomonadota</taxon>
        <taxon>Alphaproteobacteria</taxon>
        <taxon>Rhodobacterales</taxon>
        <taxon>Roseobacteraceae</taxon>
        <taxon>Tropicibacter</taxon>
    </lineage>
</organism>
<gene>
    <name evidence="1" type="ORF">QF118_11135</name>
</gene>
<proteinExistence type="predicted"/>
<evidence type="ECO:0000313" key="2">
    <source>
        <dbReference type="Proteomes" id="UP001241605"/>
    </source>
</evidence>
<sequence length="172" mass="19945">MTQNAKRDAARIELLRLLKGLEFYRAWRISGIKLVKGEVRQEDLNEIVEPSKAFLEYFDSAGGQYSQILQFVREWYSHTYSDLCYLTNTGSETVSSENRQFLRSFRSEVGFDFQSEAGLVAKTIRKAIKRGKITTENDYFLLKELEVDLGQTFLKGSDFDAVSDMLRHFENQ</sequence>
<protein>
    <submittedName>
        <fullName evidence="1">Uncharacterized protein</fullName>
    </submittedName>
</protein>